<dbReference type="OrthoDB" id="498204at2759"/>
<evidence type="ECO:0000313" key="3">
    <source>
        <dbReference type="Proteomes" id="UP000228934"/>
    </source>
</evidence>
<dbReference type="Gene3D" id="3.50.50.60">
    <property type="entry name" value="FAD/NAD(P)-binding domain"/>
    <property type="match status" value="1"/>
</dbReference>
<gene>
    <name evidence="2" type="ORF">AB205_0199510</name>
</gene>
<dbReference type="InterPro" id="IPR036188">
    <property type="entry name" value="FAD/NAD-bd_sf"/>
</dbReference>
<dbReference type="PANTHER" id="PTHR13847">
    <property type="entry name" value="SARCOSINE DEHYDROGENASE-RELATED"/>
    <property type="match status" value="1"/>
</dbReference>
<evidence type="ECO:0000313" key="2">
    <source>
        <dbReference type="EMBL" id="PIO35373.1"/>
    </source>
</evidence>
<dbReference type="Proteomes" id="UP000228934">
    <property type="component" value="Unassembled WGS sequence"/>
</dbReference>
<dbReference type="PANTHER" id="PTHR13847:SF200">
    <property type="entry name" value="SARCOSINE DEHYDROGENASE, MITOCHONDRIAL"/>
    <property type="match status" value="1"/>
</dbReference>
<reference evidence="3" key="1">
    <citation type="journal article" date="2017" name="Nat. Commun.">
        <title>The North American bullfrog draft genome provides insight into hormonal regulation of long noncoding RNA.</title>
        <authorList>
            <person name="Hammond S.A."/>
            <person name="Warren R.L."/>
            <person name="Vandervalk B.P."/>
            <person name="Kucuk E."/>
            <person name="Khan H."/>
            <person name="Gibb E.A."/>
            <person name="Pandoh P."/>
            <person name="Kirk H."/>
            <person name="Zhao Y."/>
            <person name="Jones M."/>
            <person name="Mungall A.J."/>
            <person name="Coope R."/>
            <person name="Pleasance S."/>
            <person name="Moore R.A."/>
            <person name="Holt R.A."/>
            <person name="Round J.M."/>
            <person name="Ohora S."/>
            <person name="Walle B.V."/>
            <person name="Veldhoen N."/>
            <person name="Helbing C.C."/>
            <person name="Birol I."/>
        </authorList>
    </citation>
    <scope>NUCLEOTIDE SEQUENCE [LARGE SCALE GENOMIC DNA]</scope>
</reference>
<dbReference type="GO" id="GO:0008480">
    <property type="term" value="F:sarcosine dehydrogenase activity"/>
    <property type="evidence" value="ECO:0007669"/>
    <property type="project" value="TreeGrafter"/>
</dbReference>
<sequence>MNVDDLYGTLYVPKDGTMDPAGTCTTLARASTARGAQVIENCPVTGIQVKTDDFGVRRVVAVETEYGTVQTPCVVNCAGTGNAVEKDSCKFISLKLRTLVTIRLYNLPRLMQKSVNVCGHTYDPIQFVHKIWRGLQYMKKVFWIS</sequence>
<dbReference type="GO" id="GO:0005759">
    <property type="term" value="C:mitochondrial matrix"/>
    <property type="evidence" value="ECO:0007669"/>
    <property type="project" value="TreeGrafter"/>
</dbReference>
<dbReference type="GO" id="GO:1901053">
    <property type="term" value="P:sarcosine catabolic process"/>
    <property type="evidence" value="ECO:0007669"/>
    <property type="project" value="TreeGrafter"/>
</dbReference>
<organism evidence="2 3">
    <name type="scientific">Aquarana catesbeiana</name>
    <name type="common">American bullfrog</name>
    <name type="synonym">Rana catesbeiana</name>
    <dbReference type="NCBI Taxonomy" id="8400"/>
    <lineage>
        <taxon>Eukaryota</taxon>
        <taxon>Metazoa</taxon>
        <taxon>Chordata</taxon>
        <taxon>Craniata</taxon>
        <taxon>Vertebrata</taxon>
        <taxon>Euteleostomi</taxon>
        <taxon>Amphibia</taxon>
        <taxon>Batrachia</taxon>
        <taxon>Anura</taxon>
        <taxon>Neobatrachia</taxon>
        <taxon>Ranoidea</taxon>
        <taxon>Ranidae</taxon>
        <taxon>Aquarana</taxon>
    </lineage>
</organism>
<accession>A0A2G9S7D9</accession>
<proteinExistence type="predicted"/>
<dbReference type="AlphaFoldDB" id="A0A2G9S7D9"/>
<dbReference type="SUPFAM" id="SSF51905">
    <property type="entry name" value="FAD/NAD(P)-binding domain"/>
    <property type="match status" value="1"/>
</dbReference>
<protein>
    <recommendedName>
        <fullName evidence="1">FAD dependent oxidoreductase domain-containing protein</fullName>
    </recommendedName>
</protein>
<dbReference type="Pfam" id="PF01266">
    <property type="entry name" value="DAO"/>
    <property type="match status" value="1"/>
</dbReference>
<evidence type="ECO:0000259" key="1">
    <source>
        <dbReference type="Pfam" id="PF01266"/>
    </source>
</evidence>
<dbReference type="Gene3D" id="3.30.9.10">
    <property type="entry name" value="D-Amino Acid Oxidase, subunit A, domain 2"/>
    <property type="match status" value="1"/>
</dbReference>
<name>A0A2G9S7D9_AQUCT</name>
<dbReference type="EMBL" id="KV925270">
    <property type="protein sequence ID" value="PIO35373.1"/>
    <property type="molecule type" value="Genomic_DNA"/>
</dbReference>
<feature type="domain" description="FAD dependent oxidoreductase" evidence="1">
    <location>
        <begin position="4"/>
        <end position="81"/>
    </location>
</feature>
<dbReference type="InterPro" id="IPR006076">
    <property type="entry name" value="FAD-dep_OxRdtase"/>
</dbReference>
<keyword evidence="3" id="KW-1185">Reference proteome</keyword>